<evidence type="ECO:0000313" key="1">
    <source>
        <dbReference type="EMBL" id="GAI99162.1"/>
    </source>
</evidence>
<reference evidence="1" key="1">
    <citation type="journal article" date="2014" name="Front. Microbiol.">
        <title>High frequency of phylogenetically diverse reductive dehalogenase-homologous genes in deep subseafloor sedimentary metagenomes.</title>
        <authorList>
            <person name="Kawai M."/>
            <person name="Futagami T."/>
            <person name="Toyoda A."/>
            <person name="Takaki Y."/>
            <person name="Nishi S."/>
            <person name="Hori S."/>
            <person name="Arai W."/>
            <person name="Tsubouchi T."/>
            <person name="Morono Y."/>
            <person name="Uchiyama I."/>
            <person name="Ito T."/>
            <person name="Fujiyama A."/>
            <person name="Inagaki F."/>
            <person name="Takami H."/>
        </authorList>
    </citation>
    <scope>NUCLEOTIDE SEQUENCE</scope>
    <source>
        <strain evidence="1">Expedition CK06-06</strain>
    </source>
</reference>
<accession>X1T1G3</accession>
<feature type="non-terminal residue" evidence="1">
    <location>
        <position position="152"/>
    </location>
</feature>
<comment type="caution">
    <text evidence="1">The sequence shown here is derived from an EMBL/GenBank/DDBJ whole genome shotgun (WGS) entry which is preliminary data.</text>
</comment>
<sequence length="152" mass="17134">MKPHRINHINGGMNMSQILLAVFIATVSLGTPLQAVDLPPELPLWEKPPLDYAIRHDVKVPESDIAANLEWIGVAIEEPDYTIWGATPIQDEKGHTHLFVARWPEDNVDPAWRKSSEIAHYLADNPEGPFRFKKVILQGTGREGEWDAYAPH</sequence>
<name>X1T1G3_9ZZZZ</name>
<dbReference type="Gene3D" id="2.115.10.20">
    <property type="entry name" value="Glycosyl hydrolase domain, family 43"/>
    <property type="match status" value="1"/>
</dbReference>
<dbReference type="EMBL" id="BARW01019765">
    <property type="protein sequence ID" value="GAI99162.1"/>
    <property type="molecule type" value="Genomic_DNA"/>
</dbReference>
<gene>
    <name evidence="1" type="ORF">S12H4_33528</name>
</gene>
<protein>
    <submittedName>
        <fullName evidence="1">Uncharacterized protein</fullName>
    </submittedName>
</protein>
<dbReference type="InterPro" id="IPR023296">
    <property type="entry name" value="Glyco_hydro_beta-prop_sf"/>
</dbReference>
<organism evidence="1">
    <name type="scientific">marine sediment metagenome</name>
    <dbReference type="NCBI Taxonomy" id="412755"/>
    <lineage>
        <taxon>unclassified sequences</taxon>
        <taxon>metagenomes</taxon>
        <taxon>ecological metagenomes</taxon>
    </lineage>
</organism>
<proteinExistence type="predicted"/>
<dbReference type="AlphaFoldDB" id="X1T1G3"/>